<feature type="site" description="Important for substrate specificity" evidence="3">
    <location>
        <position position="12"/>
    </location>
</feature>
<feature type="site" description="Important for substrate specificity" evidence="3">
    <location>
        <position position="70"/>
    </location>
</feature>
<evidence type="ECO:0000256" key="2">
    <source>
        <dbReference type="ARBA" id="ARBA00022801"/>
    </source>
</evidence>
<evidence type="ECO:0000313" key="5">
    <source>
        <dbReference type="Proteomes" id="UP000198806"/>
    </source>
</evidence>
<dbReference type="STRING" id="1527.SAMN04489757_1116"/>
<dbReference type="AlphaFoldDB" id="A0A1I5EUY8"/>
<comment type="catalytic activity">
    <reaction evidence="3">
        <text>dTTP + H2O = dTMP + diphosphate + H(+)</text>
        <dbReference type="Rhea" id="RHEA:28534"/>
        <dbReference type="ChEBI" id="CHEBI:15377"/>
        <dbReference type="ChEBI" id="CHEBI:15378"/>
        <dbReference type="ChEBI" id="CHEBI:33019"/>
        <dbReference type="ChEBI" id="CHEBI:37568"/>
        <dbReference type="ChEBI" id="CHEBI:63528"/>
        <dbReference type="EC" id="3.6.1.9"/>
    </reaction>
</comment>
<sequence>MYKIILASGSPRRKEIFEQIGIDFSVVISEDEEVIQKSRPDEIVEELATKKACSVAADMEEGTIVIGADTMVALDGQVMGKPKNEQDAKDMIGKLQGKKHQVYTGVCAVIKEIGKEERIIRFVQCTDVWVYPMTEEQIDAYVATGEPMDKAGAYGIQGKFAVHIEKVEGEYLNIVGFPISKLYQTLMKEGIDLLSFK</sequence>
<dbReference type="GO" id="GO:0005737">
    <property type="term" value="C:cytoplasm"/>
    <property type="evidence" value="ECO:0007669"/>
    <property type="project" value="UniProtKB-SubCell"/>
</dbReference>
<organism evidence="4 5">
    <name type="scientific">Anaerocolumna aminovalerica</name>
    <dbReference type="NCBI Taxonomy" id="1527"/>
    <lineage>
        <taxon>Bacteria</taxon>
        <taxon>Bacillati</taxon>
        <taxon>Bacillota</taxon>
        <taxon>Clostridia</taxon>
        <taxon>Lachnospirales</taxon>
        <taxon>Lachnospiraceae</taxon>
        <taxon>Anaerocolumna</taxon>
    </lineage>
</organism>
<dbReference type="InterPro" id="IPR003697">
    <property type="entry name" value="Maf-like"/>
</dbReference>
<reference evidence="4 5" key="1">
    <citation type="submission" date="2016-10" db="EMBL/GenBank/DDBJ databases">
        <authorList>
            <person name="de Groot N.N."/>
        </authorList>
    </citation>
    <scope>NUCLEOTIDE SEQUENCE [LARGE SCALE GENOMIC DNA]</scope>
    <source>
        <strain evidence="4 5">DSM 1283</strain>
    </source>
</reference>
<keyword evidence="3" id="KW-0546">Nucleotide metabolism</keyword>
<dbReference type="PIRSF" id="PIRSF006305">
    <property type="entry name" value="Maf"/>
    <property type="match status" value="1"/>
</dbReference>
<keyword evidence="5" id="KW-1185">Reference proteome</keyword>
<keyword evidence="3" id="KW-0963">Cytoplasm</keyword>
<dbReference type="EMBL" id="FOWD01000011">
    <property type="protein sequence ID" value="SFO15223.1"/>
    <property type="molecule type" value="Genomic_DNA"/>
</dbReference>
<evidence type="ECO:0000313" key="4">
    <source>
        <dbReference type="EMBL" id="SFO15223.1"/>
    </source>
</evidence>
<dbReference type="OrthoDB" id="9807767at2"/>
<comment type="subcellular location">
    <subcellularLocation>
        <location evidence="3">Cytoplasm</location>
    </subcellularLocation>
</comment>
<comment type="caution">
    <text evidence="3">Lacks conserved residue(s) required for the propagation of feature annotation.</text>
</comment>
<feature type="site" description="Important for substrate specificity" evidence="3">
    <location>
        <position position="157"/>
    </location>
</feature>
<dbReference type="Pfam" id="PF02545">
    <property type="entry name" value="Maf"/>
    <property type="match status" value="1"/>
</dbReference>
<comment type="cofactor">
    <cofactor evidence="1 3">
        <name>a divalent metal cation</name>
        <dbReference type="ChEBI" id="CHEBI:60240"/>
    </cofactor>
</comment>
<dbReference type="PANTHER" id="PTHR43213">
    <property type="entry name" value="BIFUNCTIONAL DTTP/UTP PYROPHOSPHATASE/METHYLTRANSFERASE PROTEIN-RELATED"/>
    <property type="match status" value="1"/>
</dbReference>
<protein>
    <recommendedName>
        <fullName evidence="3">dTTP/UTP pyrophosphatase</fullName>
        <shortName evidence="3">dTTPase/UTPase</shortName>
        <ecNumber evidence="3">3.6.1.9</ecNumber>
    </recommendedName>
    <alternativeName>
        <fullName evidence="3">Nucleoside triphosphate pyrophosphatase</fullName>
    </alternativeName>
    <alternativeName>
        <fullName evidence="3">Nucleotide pyrophosphatase</fullName>
        <shortName evidence="3">Nucleotide PPase</shortName>
    </alternativeName>
</protein>
<dbReference type="GO" id="GO:0009117">
    <property type="term" value="P:nucleotide metabolic process"/>
    <property type="evidence" value="ECO:0007669"/>
    <property type="project" value="UniProtKB-KW"/>
</dbReference>
<dbReference type="GO" id="GO:0036221">
    <property type="term" value="F:UTP diphosphatase activity"/>
    <property type="evidence" value="ECO:0007669"/>
    <property type="project" value="RHEA"/>
</dbReference>
<dbReference type="EC" id="3.6.1.9" evidence="3"/>
<dbReference type="HAMAP" id="MF_00528">
    <property type="entry name" value="Maf"/>
    <property type="match status" value="1"/>
</dbReference>
<dbReference type="Proteomes" id="UP000198806">
    <property type="component" value="Unassembled WGS sequence"/>
</dbReference>
<dbReference type="CDD" id="cd00555">
    <property type="entry name" value="Maf"/>
    <property type="match status" value="1"/>
</dbReference>
<comment type="function">
    <text evidence="3">Nucleoside triphosphate pyrophosphatase that hydrolyzes dTTP and UTP. May have a dual role in cell division arrest and in preventing the incorporation of modified nucleotides into cellular nucleic acids.</text>
</comment>
<dbReference type="RefSeq" id="WP_091685885.1">
    <property type="nucleotide sequence ID" value="NZ_BAABFM010000085.1"/>
</dbReference>
<dbReference type="NCBIfam" id="TIGR00172">
    <property type="entry name" value="maf"/>
    <property type="match status" value="1"/>
</dbReference>
<evidence type="ECO:0000256" key="3">
    <source>
        <dbReference type="HAMAP-Rule" id="MF_00528"/>
    </source>
</evidence>
<gene>
    <name evidence="4" type="ORF">SAMN04489757_1116</name>
</gene>
<dbReference type="SUPFAM" id="SSF52972">
    <property type="entry name" value="ITPase-like"/>
    <property type="match status" value="1"/>
</dbReference>
<proteinExistence type="inferred from homology"/>
<evidence type="ECO:0000256" key="1">
    <source>
        <dbReference type="ARBA" id="ARBA00001968"/>
    </source>
</evidence>
<comment type="catalytic activity">
    <reaction evidence="3">
        <text>UTP + H2O = UMP + diphosphate + H(+)</text>
        <dbReference type="Rhea" id="RHEA:29395"/>
        <dbReference type="ChEBI" id="CHEBI:15377"/>
        <dbReference type="ChEBI" id="CHEBI:15378"/>
        <dbReference type="ChEBI" id="CHEBI:33019"/>
        <dbReference type="ChEBI" id="CHEBI:46398"/>
        <dbReference type="ChEBI" id="CHEBI:57865"/>
        <dbReference type="EC" id="3.6.1.9"/>
    </reaction>
</comment>
<comment type="similarity">
    <text evidence="3">Belongs to the Maf family. YhdE subfamily.</text>
</comment>
<dbReference type="Gene3D" id="3.90.950.10">
    <property type="match status" value="1"/>
</dbReference>
<dbReference type="InterPro" id="IPR029001">
    <property type="entry name" value="ITPase-like_fam"/>
</dbReference>
<accession>A0A1I5EUY8</accession>
<dbReference type="PANTHER" id="PTHR43213:SF5">
    <property type="entry name" value="BIFUNCTIONAL DTTP_UTP PYROPHOSPHATASE_METHYLTRANSFERASE PROTEIN-RELATED"/>
    <property type="match status" value="1"/>
</dbReference>
<dbReference type="GO" id="GO:0036218">
    <property type="term" value="F:dTTP diphosphatase activity"/>
    <property type="evidence" value="ECO:0007669"/>
    <property type="project" value="RHEA"/>
</dbReference>
<feature type="active site" description="Proton acceptor" evidence="3">
    <location>
        <position position="69"/>
    </location>
</feature>
<name>A0A1I5EUY8_9FIRM</name>
<keyword evidence="2 3" id="KW-0378">Hydrolase</keyword>